<dbReference type="PANTHER" id="PTHR30460:SF0">
    <property type="entry name" value="MODERATE CONDUCTANCE MECHANOSENSITIVE CHANNEL YBIO"/>
    <property type="match status" value="1"/>
</dbReference>
<dbReference type="SUPFAM" id="SSF50182">
    <property type="entry name" value="Sm-like ribonucleoproteins"/>
    <property type="match status" value="1"/>
</dbReference>
<feature type="domain" description="Mechanosensitive ion channel MscS" evidence="8">
    <location>
        <begin position="204"/>
        <end position="269"/>
    </location>
</feature>
<keyword evidence="12" id="KW-1185">Reference proteome</keyword>
<keyword evidence="5 7" id="KW-1133">Transmembrane helix</keyword>
<dbReference type="GO" id="GO:0005886">
    <property type="term" value="C:plasma membrane"/>
    <property type="evidence" value="ECO:0007669"/>
    <property type="project" value="UniProtKB-SubCell"/>
</dbReference>
<gene>
    <name evidence="11" type="ORF">KKC1_28340</name>
</gene>
<evidence type="ECO:0000256" key="6">
    <source>
        <dbReference type="ARBA" id="ARBA00023136"/>
    </source>
</evidence>
<feature type="domain" description="Mechanosensitive ion channel transmembrane helices 2/3" evidence="10">
    <location>
        <begin position="163"/>
        <end position="203"/>
    </location>
</feature>
<dbReference type="InterPro" id="IPR049278">
    <property type="entry name" value="MS_channel_C"/>
</dbReference>
<dbReference type="OrthoDB" id="9809206at2"/>
<dbReference type="InterPro" id="IPR045276">
    <property type="entry name" value="YbiO_bact"/>
</dbReference>
<evidence type="ECO:0000256" key="7">
    <source>
        <dbReference type="SAM" id="Phobius"/>
    </source>
</evidence>
<comment type="caution">
    <text evidence="11">The sequence shown here is derived from an EMBL/GenBank/DDBJ whole genome shotgun (WGS) entry which is preliminary data.</text>
</comment>
<feature type="transmembrane region" description="Helical" evidence="7">
    <location>
        <begin position="26"/>
        <end position="46"/>
    </location>
</feature>
<dbReference type="InterPro" id="IPR049142">
    <property type="entry name" value="MS_channel_1st"/>
</dbReference>
<feature type="domain" description="Mechanosensitive ion channel MscS C-terminal" evidence="9">
    <location>
        <begin position="276"/>
        <end position="359"/>
    </location>
</feature>
<dbReference type="SUPFAM" id="SSF82689">
    <property type="entry name" value="Mechanosensitive channel protein MscS (YggB), C-terminal domain"/>
    <property type="match status" value="1"/>
</dbReference>
<evidence type="ECO:0000256" key="1">
    <source>
        <dbReference type="ARBA" id="ARBA00004651"/>
    </source>
</evidence>
<dbReference type="RefSeq" id="WP_088554786.1">
    <property type="nucleotide sequence ID" value="NZ_BDGJ01000168.1"/>
</dbReference>
<dbReference type="FunFam" id="2.30.30.60:FF:000001">
    <property type="entry name" value="MscS Mechanosensitive ion channel"/>
    <property type="match status" value="1"/>
</dbReference>
<comment type="subcellular location">
    <subcellularLocation>
        <location evidence="1">Cell membrane</location>
        <topology evidence="1">Multi-pass membrane protein</topology>
    </subcellularLocation>
</comment>
<reference evidence="12" key="1">
    <citation type="journal article" date="2017" name="Appl. Environ. Microbiol.">
        <title>Genomic analysis of Calderihabitans maritimus KKC1, a thermophilic hydrogenogenic carboxydotrophic bacterium isolated from marine sediment.</title>
        <authorList>
            <person name="Omae K."/>
            <person name="Yoneda Y."/>
            <person name="Fukuyama Y."/>
            <person name="Yoshida T."/>
            <person name="Sako Y."/>
        </authorList>
    </citation>
    <scope>NUCLEOTIDE SEQUENCE [LARGE SCALE GENOMIC DNA]</scope>
    <source>
        <strain evidence="12">KKC1</strain>
    </source>
</reference>
<feature type="transmembrane region" description="Helical" evidence="7">
    <location>
        <begin position="159"/>
        <end position="180"/>
    </location>
</feature>
<dbReference type="Gene3D" id="1.10.287.1260">
    <property type="match status" value="1"/>
</dbReference>
<evidence type="ECO:0000256" key="2">
    <source>
        <dbReference type="ARBA" id="ARBA00008017"/>
    </source>
</evidence>
<evidence type="ECO:0000313" key="12">
    <source>
        <dbReference type="Proteomes" id="UP000197032"/>
    </source>
</evidence>
<keyword evidence="4 7" id="KW-0812">Transmembrane</keyword>
<dbReference type="PANTHER" id="PTHR30460">
    <property type="entry name" value="MODERATE CONDUCTANCE MECHANOSENSITIVE CHANNEL YBIO"/>
    <property type="match status" value="1"/>
</dbReference>
<dbReference type="Pfam" id="PF00924">
    <property type="entry name" value="MS_channel_2nd"/>
    <property type="match status" value="1"/>
</dbReference>
<evidence type="ECO:0000259" key="8">
    <source>
        <dbReference type="Pfam" id="PF00924"/>
    </source>
</evidence>
<dbReference type="InterPro" id="IPR011066">
    <property type="entry name" value="MscS_channel_C_sf"/>
</dbReference>
<dbReference type="Gene3D" id="3.30.70.100">
    <property type="match status" value="1"/>
</dbReference>
<feature type="transmembrane region" description="Helical" evidence="7">
    <location>
        <begin position="74"/>
        <end position="96"/>
    </location>
</feature>
<dbReference type="EMBL" id="BDGJ01000168">
    <property type="protein sequence ID" value="GAW93706.1"/>
    <property type="molecule type" value="Genomic_DNA"/>
</dbReference>
<dbReference type="Pfam" id="PF21082">
    <property type="entry name" value="MS_channel_3rd"/>
    <property type="match status" value="1"/>
</dbReference>
<organism evidence="11 12">
    <name type="scientific">Calderihabitans maritimus</name>
    <dbReference type="NCBI Taxonomy" id="1246530"/>
    <lineage>
        <taxon>Bacteria</taxon>
        <taxon>Bacillati</taxon>
        <taxon>Bacillota</taxon>
        <taxon>Clostridia</taxon>
        <taxon>Neomoorellales</taxon>
        <taxon>Calderihabitantaceae</taxon>
        <taxon>Calderihabitans</taxon>
    </lineage>
</organism>
<accession>A0A1Z5HVZ2</accession>
<feature type="transmembrane region" description="Helical" evidence="7">
    <location>
        <begin position="186"/>
        <end position="206"/>
    </location>
</feature>
<evidence type="ECO:0000256" key="5">
    <source>
        <dbReference type="ARBA" id="ARBA00022989"/>
    </source>
</evidence>
<evidence type="ECO:0000256" key="4">
    <source>
        <dbReference type="ARBA" id="ARBA00022692"/>
    </source>
</evidence>
<evidence type="ECO:0008006" key="13">
    <source>
        <dbReference type="Google" id="ProtNLM"/>
    </source>
</evidence>
<keyword evidence="3" id="KW-1003">Cell membrane</keyword>
<evidence type="ECO:0000259" key="10">
    <source>
        <dbReference type="Pfam" id="PF21088"/>
    </source>
</evidence>
<evidence type="ECO:0000313" key="11">
    <source>
        <dbReference type="EMBL" id="GAW93706.1"/>
    </source>
</evidence>
<dbReference type="InterPro" id="IPR010920">
    <property type="entry name" value="LSM_dom_sf"/>
</dbReference>
<keyword evidence="6 7" id="KW-0472">Membrane</keyword>
<protein>
    <recommendedName>
        <fullName evidence="13">Mechanosensitive ion channel protein MscS</fullName>
    </recommendedName>
</protein>
<evidence type="ECO:0000259" key="9">
    <source>
        <dbReference type="Pfam" id="PF21082"/>
    </source>
</evidence>
<dbReference type="GO" id="GO:0008381">
    <property type="term" value="F:mechanosensitive monoatomic ion channel activity"/>
    <property type="evidence" value="ECO:0007669"/>
    <property type="project" value="InterPro"/>
</dbReference>
<name>A0A1Z5HVZ2_9FIRM</name>
<dbReference type="AlphaFoldDB" id="A0A1Z5HVZ2"/>
<comment type="similarity">
    <text evidence="2">Belongs to the MscS (TC 1.A.23) family.</text>
</comment>
<sequence length="387" mass="42968">MSLTDIWVELRSLFGWYLNPTFLRHLIWKLAEIILVILLAKGAIIVGNKIINRIFSLQAGLIVMEKKLASTLEVLIKSLVTYGIYFLAAIAILEIIEIRIINTEDIKQFGGAILKAVGILIVSRVVLRFGGVVIDHIFQRPQNKEFFLEERRAQTLAKLLKSVLSYLIYFVAGVMVMETFGVRTSSVLATAGIAGLAVGFGAQNLVRDIITGFFIIFEDQFAVGEYVSTAGVTGVVEEMGLRTTKIREWTGQLHIIPNGEITRVTNYNRGKMLALITVSIAYEEDIDQAIEVLRQACEKAYQEVPGIAEVPIVQGVIELGASEVVIRVIAATVPGEQWSVERELRKRLKQALDQAGIEIPYPRRVIIQQTQDENKAGESKAAREGSL</sequence>
<evidence type="ECO:0000256" key="3">
    <source>
        <dbReference type="ARBA" id="ARBA00022475"/>
    </source>
</evidence>
<proteinExistence type="inferred from homology"/>
<dbReference type="InterPro" id="IPR011014">
    <property type="entry name" value="MscS_channel_TM-2"/>
</dbReference>
<dbReference type="Gene3D" id="2.30.30.60">
    <property type="match status" value="1"/>
</dbReference>
<feature type="transmembrane region" description="Helical" evidence="7">
    <location>
        <begin position="116"/>
        <end position="138"/>
    </location>
</feature>
<dbReference type="Proteomes" id="UP000197032">
    <property type="component" value="Unassembled WGS sequence"/>
</dbReference>
<dbReference type="SUPFAM" id="SSF82861">
    <property type="entry name" value="Mechanosensitive channel protein MscS (YggB), transmembrane region"/>
    <property type="match status" value="1"/>
</dbReference>
<dbReference type="InterPro" id="IPR006685">
    <property type="entry name" value="MscS_channel_2nd"/>
</dbReference>
<dbReference type="InterPro" id="IPR023408">
    <property type="entry name" value="MscS_beta-dom_sf"/>
</dbReference>
<dbReference type="Pfam" id="PF21088">
    <property type="entry name" value="MS_channel_1st"/>
    <property type="match status" value="1"/>
</dbReference>